<feature type="compositionally biased region" description="Basic and acidic residues" evidence="7">
    <location>
        <begin position="452"/>
        <end position="482"/>
    </location>
</feature>
<dbReference type="OrthoDB" id="10255000at2759"/>
<feature type="region of interest" description="Disordered" evidence="7">
    <location>
        <begin position="939"/>
        <end position="978"/>
    </location>
</feature>
<reference evidence="10 11" key="1">
    <citation type="journal article" date="2016" name="Genome Biol. Evol.">
        <title>Divergent and convergent evolution of fungal pathogenicity.</title>
        <authorList>
            <person name="Shang Y."/>
            <person name="Xiao G."/>
            <person name="Zheng P."/>
            <person name="Cen K."/>
            <person name="Zhan S."/>
            <person name="Wang C."/>
        </authorList>
    </citation>
    <scope>NUCLEOTIDE SEQUENCE [LARGE SCALE GENOMIC DNA]</scope>
    <source>
        <strain evidence="10 11">RCEF 264</strain>
    </source>
</reference>
<evidence type="ECO:0000259" key="8">
    <source>
        <dbReference type="Pfam" id="PF07989"/>
    </source>
</evidence>
<dbReference type="Pfam" id="PF07989">
    <property type="entry name" value="Cnn_1N"/>
    <property type="match status" value="1"/>
</dbReference>
<dbReference type="Proteomes" id="UP000076874">
    <property type="component" value="Unassembled WGS sequence"/>
</dbReference>
<evidence type="ECO:0000256" key="7">
    <source>
        <dbReference type="SAM" id="MobiDB-lite"/>
    </source>
</evidence>
<dbReference type="Gene3D" id="1.10.287.1490">
    <property type="match status" value="1"/>
</dbReference>
<feature type="coiled-coil region" evidence="6">
    <location>
        <begin position="978"/>
        <end position="1005"/>
    </location>
</feature>
<sequence>MAYPGMGGLDTPQTNVGDATYLNRPPDLDVSQEMSFQTPTKDGDILQQLRNGSRPSLRTPRGGTRVPFSNRQNLPAGIGGVEFTPLLKSATRNSARRGYNGKENGTTSAVPLTLDRINEDDTTTPVPDLSGYGALSRNTSYVDSTPLPQIDSSSMASTPLVSRARGGDNKDAGGPLQDGNQLSLREQENVIDRIEKENFGLKLKIHFLEEALRKAGPGYSEAALKENTELKVDKVTLQRELHRCKKLLTSAEHNLENYRQEMLEMQEKMARRQADESYRVELDRLREEVAAKDATIGELQRQADEQNEKMRDEIEDLEADLREKDRIITQKEDELEDLQTSIDARLEENRQRIEELEDKAGASEKLDEAKETIEDLEADVRRLEQQVDDMKDKMEEAVTERKRAEDDLEELQEEMANKSVHTKGLSRQVEEKIARLQSEVDKAQHEYAQLEQKQEDQSRESDELKLKLKESRQARDTAEREALSATSQLKEAQADLNMTRDQKALLQTRHEALAGESASLQRDISQLQRTISQLQHELELEREKGLEVQHDQHDLQVRSRDETERLNRAITDLQAEISEKEHLYDIDSEAWERDRKHLESERDRLQQTIDRLREAEGALSGKEAQLKEFMDSEKERHEAEENVLRRQLESLQQQLDTRQGTLDNLRKQLASVRDELRTSQLSGQSLNTKIESLEDEVEVLQASLDNETEKLRRTEDAARQERDALKQQLAALRAGGANTTSTTAAATALHESAAEAAAQQHREQIEHMRAQLTESAASLARTTKEKQGLQDQLANVNFELHSLQASLTEAKAERDEIEHQLRRAQQNDGDAIRSDQERIDLRTAKIKLDGEIRRLRDENRSLADQCQTLERTLEEELEKAATEEERLGQELRQLQSMRLRNSAAESHELQTARRTIRDLERRVEEQEAAAVAAAAAAATEPVKAANQPDDTTNTSELSMMRRDLSAARSKERDYLQREATHKETVKLLRRQIADLERAAHEAEIRRLAESPTLTEDVGSEGVPSASASATRKDEEIHQLREQLTAAHRSAQELKRALRDAERQAATSAASANDLEAHMREVEEERAVLEQELDDAQEAAAEAAAAHEAMLRKMQAKLERYRHERDQLALALADAQNDRSGSASGSVASELSREERGNLHAMLRKTQVEAEALEHELRDQRAALDEAMHAEEALRAKLNRARSERAAYRADAEQLRRETEQLQQMANKLQSAVHYGTNPTGNNDNNDTRDMVLAAADRQHGGQADTDALVRAAEEQSIRHRKELRGLSMQIDWMQARWEREARLRCGAALGKQLVAQDLEMRIACNKADLKLLQDILQQLGVKPPAPLQSTSPQYLAVRNKPAKRTFRNVATAVRFAVRLQRAAGQWARHEATRQRLVAAAEGARKAERMQQMRSAWRVQLAAATSAPDPGRGPVLGRA</sequence>
<evidence type="ECO:0000256" key="5">
    <source>
        <dbReference type="ARBA" id="ARBA00023212"/>
    </source>
</evidence>
<gene>
    <name evidence="10" type="ORF">SPI_03304</name>
</gene>
<feature type="region of interest" description="Disordered" evidence="7">
    <location>
        <begin position="444"/>
        <end position="493"/>
    </location>
</feature>
<name>A0A167X8I6_9HYPO</name>
<dbReference type="EMBL" id="AZHD01000004">
    <property type="protein sequence ID" value="OAA64657.1"/>
    <property type="molecule type" value="Genomic_DNA"/>
</dbReference>
<feature type="region of interest" description="Disordered" evidence="7">
    <location>
        <begin position="1134"/>
        <end position="1155"/>
    </location>
</feature>
<keyword evidence="11" id="KW-1185">Reference proteome</keyword>
<dbReference type="GO" id="GO:0005815">
    <property type="term" value="C:microtubule organizing center"/>
    <property type="evidence" value="ECO:0007669"/>
    <property type="project" value="UniProtKB-SubCell"/>
</dbReference>
<feature type="compositionally biased region" description="Polar residues" evidence="7">
    <location>
        <begin position="948"/>
        <end position="957"/>
    </location>
</feature>
<feature type="coiled-coil region" evidence="6">
    <location>
        <begin position="1162"/>
        <end position="1231"/>
    </location>
</feature>
<evidence type="ECO:0000256" key="4">
    <source>
        <dbReference type="ARBA" id="ARBA00023054"/>
    </source>
</evidence>
<feature type="domain" description="Centrosomin N-terminal motif 1" evidence="8">
    <location>
        <begin position="183"/>
        <end position="255"/>
    </location>
</feature>
<evidence type="ECO:0000256" key="3">
    <source>
        <dbReference type="ARBA" id="ARBA00022553"/>
    </source>
</evidence>
<dbReference type="PANTHER" id="PTHR43941">
    <property type="entry name" value="STRUCTURAL MAINTENANCE OF CHROMOSOMES PROTEIN 2"/>
    <property type="match status" value="1"/>
</dbReference>
<evidence type="ECO:0000313" key="11">
    <source>
        <dbReference type="Proteomes" id="UP000076874"/>
    </source>
</evidence>
<evidence type="ECO:0000313" key="10">
    <source>
        <dbReference type="EMBL" id="OAA64657.1"/>
    </source>
</evidence>
<proteinExistence type="predicted"/>
<feature type="compositionally biased region" description="Polar residues" evidence="7">
    <location>
        <begin position="1137"/>
        <end position="1148"/>
    </location>
</feature>
<dbReference type="InterPro" id="IPR019528">
    <property type="entry name" value="PACT_domain"/>
</dbReference>
<dbReference type="GO" id="GO:0005737">
    <property type="term" value="C:cytoplasm"/>
    <property type="evidence" value="ECO:0007669"/>
    <property type="project" value="UniProtKB-ARBA"/>
</dbReference>
<evidence type="ECO:0000256" key="2">
    <source>
        <dbReference type="ARBA" id="ARBA00022490"/>
    </source>
</evidence>
<feature type="compositionally biased region" description="Polar residues" evidence="7">
    <location>
        <begin position="136"/>
        <end position="160"/>
    </location>
</feature>
<evidence type="ECO:0000256" key="6">
    <source>
        <dbReference type="SAM" id="Coils"/>
    </source>
</evidence>
<evidence type="ECO:0000259" key="9">
    <source>
        <dbReference type="Pfam" id="PF10495"/>
    </source>
</evidence>
<accession>A0A167X8I6</accession>
<keyword evidence="2" id="KW-0963">Cytoplasm</keyword>
<comment type="caution">
    <text evidence="10">The sequence shown here is derived from an EMBL/GenBank/DDBJ whole genome shotgun (WGS) entry which is preliminary data.</text>
</comment>
<dbReference type="Pfam" id="PF10495">
    <property type="entry name" value="PACT_coil_coil"/>
    <property type="match status" value="1"/>
</dbReference>
<keyword evidence="3" id="KW-0597">Phosphoprotein</keyword>
<keyword evidence="5" id="KW-0206">Cytoskeleton</keyword>
<feature type="region of interest" description="Disordered" evidence="7">
    <location>
        <begin position="92"/>
        <end position="184"/>
    </location>
</feature>
<feature type="region of interest" description="Disordered" evidence="7">
    <location>
        <begin position="1"/>
        <end position="79"/>
    </location>
</feature>
<keyword evidence="4 6" id="KW-0175">Coiled coil</keyword>
<feature type="domain" description="Pericentrin/AKAP-450 centrosomal targeting" evidence="9">
    <location>
        <begin position="1296"/>
        <end position="1386"/>
    </location>
</feature>
<protein>
    <submittedName>
        <fullName evidence="10">Spindle-pole body protein</fullName>
    </submittedName>
</protein>
<feature type="compositionally biased region" description="Basic and acidic residues" evidence="7">
    <location>
        <begin position="959"/>
        <end position="978"/>
    </location>
</feature>
<dbReference type="InterPro" id="IPR012943">
    <property type="entry name" value="Cnn_1N"/>
</dbReference>
<comment type="subcellular location">
    <subcellularLocation>
        <location evidence="1">Cytoplasm</location>
        <location evidence="1">Cytoskeleton</location>
        <location evidence="1">Microtubule organizing center</location>
    </subcellularLocation>
</comment>
<feature type="region of interest" description="Disordered" evidence="7">
    <location>
        <begin position="1007"/>
        <end position="1033"/>
    </location>
</feature>
<evidence type="ECO:0000256" key="1">
    <source>
        <dbReference type="ARBA" id="ARBA00004267"/>
    </source>
</evidence>
<organism evidence="10 11">
    <name type="scientific">Niveomyces insectorum RCEF 264</name>
    <dbReference type="NCBI Taxonomy" id="1081102"/>
    <lineage>
        <taxon>Eukaryota</taxon>
        <taxon>Fungi</taxon>
        <taxon>Dikarya</taxon>
        <taxon>Ascomycota</taxon>
        <taxon>Pezizomycotina</taxon>
        <taxon>Sordariomycetes</taxon>
        <taxon>Hypocreomycetidae</taxon>
        <taxon>Hypocreales</taxon>
        <taxon>Cordycipitaceae</taxon>
        <taxon>Niveomyces</taxon>
    </lineage>
</organism>
<dbReference type="STRING" id="1081102.A0A167X8I6"/>